<dbReference type="PROSITE" id="PS51257">
    <property type="entry name" value="PROKAR_LIPOPROTEIN"/>
    <property type="match status" value="1"/>
</dbReference>
<dbReference type="AlphaFoldDB" id="A0A3L8PVM2"/>
<keyword evidence="2" id="KW-1185">Reference proteome</keyword>
<organism evidence="1 2">
    <name type="scientific">Parashewanella curva</name>
    <dbReference type="NCBI Taxonomy" id="2338552"/>
    <lineage>
        <taxon>Bacteria</taxon>
        <taxon>Pseudomonadati</taxon>
        <taxon>Pseudomonadota</taxon>
        <taxon>Gammaproteobacteria</taxon>
        <taxon>Alteromonadales</taxon>
        <taxon>Shewanellaceae</taxon>
        <taxon>Parashewanella</taxon>
    </lineage>
</organism>
<evidence type="ECO:0000313" key="2">
    <source>
        <dbReference type="Proteomes" id="UP000281474"/>
    </source>
</evidence>
<comment type="caution">
    <text evidence="1">The sequence shown here is derived from an EMBL/GenBank/DDBJ whole genome shotgun (WGS) entry which is preliminary data.</text>
</comment>
<evidence type="ECO:0008006" key="3">
    <source>
        <dbReference type="Google" id="ProtNLM"/>
    </source>
</evidence>
<sequence>MKHSIALLLSMLIIGCSSTPKIEEVSFCFNSREEARNTAIYLMDNGFTKRTRYLIDGTFQTISGLGLFWDGFIKTGKCSNSPAALKISYQPKSNVSFSNQVMSSAIATYKVMLREKSAL</sequence>
<name>A0A3L8PVM2_9GAMM</name>
<dbReference type="RefSeq" id="WP_121839881.1">
    <property type="nucleotide sequence ID" value="NZ_ML014803.1"/>
</dbReference>
<dbReference type="Proteomes" id="UP000281474">
    <property type="component" value="Unassembled WGS sequence"/>
</dbReference>
<proteinExistence type="predicted"/>
<accession>A0A3L8PVM2</accession>
<reference evidence="1 2" key="1">
    <citation type="submission" date="2018-09" db="EMBL/GenBank/DDBJ databases">
        <title>Phylogeny of the Shewanellaceae, and recommendation for two new genera, Pseudoshewanella and Parashewanella.</title>
        <authorList>
            <person name="Wang G."/>
        </authorList>
    </citation>
    <scope>NUCLEOTIDE SEQUENCE [LARGE SCALE GENOMIC DNA]</scope>
    <source>
        <strain evidence="1 2">C51</strain>
    </source>
</reference>
<gene>
    <name evidence="1" type="ORF">D5018_15365</name>
</gene>
<evidence type="ECO:0000313" key="1">
    <source>
        <dbReference type="EMBL" id="RLV58829.1"/>
    </source>
</evidence>
<dbReference type="OrthoDB" id="6400844at2"/>
<dbReference type="EMBL" id="QZEI01000054">
    <property type="protein sequence ID" value="RLV58829.1"/>
    <property type="molecule type" value="Genomic_DNA"/>
</dbReference>
<protein>
    <recommendedName>
        <fullName evidence="3">Lipoprotein</fullName>
    </recommendedName>
</protein>